<comment type="caution">
    <text evidence="1">The sequence shown here is derived from an EMBL/GenBank/DDBJ whole genome shotgun (WGS) entry which is preliminary data.</text>
</comment>
<name>X1SEH3_9ZZZZ</name>
<dbReference type="AlphaFoldDB" id="X1SEH3"/>
<evidence type="ECO:0000313" key="1">
    <source>
        <dbReference type="EMBL" id="GAI73820.1"/>
    </source>
</evidence>
<accession>X1SEH3</accession>
<reference evidence="1" key="1">
    <citation type="journal article" date="2014" name="Front. Microbiol.">
        <title>High frequency of phylogenetically diverse reductive dehalogenase-homologous genes in deep subseafloor sedimentary metagenomes.</title>
        <authorList>
            <person name="Kawai M."/>
            <person name="Futagami T."/>
            <person name="Toyoda A."/>
            <person name="Takaki Y."/>
            <person name="Nishi S."/>
            <person name="Hori S."/>
            <person name="Arai W."/>
            <person name="Tsubouchi T."/>
            <person name="Morono Y."/>
            <person name="Uchiyama I."/>
            <person name="Ito T."/>
            <person name="Fujiyama A."/>
            <person name="Inagaki F."/>
            <person name="Takami H."/>
        </authorList>
    </citation>
    <scope>NUCLEOTIDE SEQUENCE</scope>
    <source>
        <strain evidence="1">Expedition CK06-06</strain>
    </source>
</reference>
<gene>
    <name evidence="1" type="ORF">S12H4_18034</name>
</gene>
<sequence length="41" mass="4661">WAIGTYALDHWDCDGEWMGTATSLNFMVLASHTLTANYRKL</sequence>
<feature type="non-terminal residue" evidence="1">
    <location>
        <position position="1"/>
    </location>
</feature>
<protein>
    <submittedName>
        <fullName evidence="1">Uncharacterized protein</fullName>
    </submittedName>
</protein>
<proteinExistence type="predicted"/>
<dbReference type="EMBL" id="BARW01008871">
    <property type="protein sequence ID" value="GAI73820.1"/>
    <property type="molecule type" value="Genomic_DNA"/>
</dbReference>
<organism evidence="1">
    <name type="scientific">marine sediment metagenome</name>
    <dbReference type="NCBI Taxonomy" id="412755"/>
    <lineage>
        <taxon>unclassified sequences</taxon>
        <taxon>metagenomes</taxon>
        <taxon>ecological metagenomes</taxon>
    </lineage>
</organism>